<dbReference type="PROSITE" id="PS50850">
    <property type="entry name" value="MFS"/>
    <property type="match status" value="1"/>
</dbReference>
<evidence type="ECO:0000256" key="5">
    <source>
        <dbReference type="ARBA" id="ARBA00023136"/>
    </source>
</evidence>
<organism evidence="9 10">
    <name type="scientific">Myriangium duriaei CBS 260.36</name>
    <dbReference type="NCBI Taxonomy" id="1168546"/>
    <lineage>
        <taxon>Eukaryota</taxon>
        <taxon>Fungi</taxon>
        <taxon>Dikarya</taxon>
        <taxon>Ascomycota</taxon>
        <taxon>Pezizomycotina</taxon>
        <taxon>Dothideomycetes</taxon>
        <taxon>Dothideomycetidae</taxon>
        <taxon>Myriangiales</taxon>
        <taxon>Myriangiaceae</taxon>
        <taxon>Myriangium</taxon>
    </lineage>
</organism>
<feature type="transmembrane region" description="Helical" evidence="7">
    <location>
        <begin position="116"/>
        <end position="135"/>
    </location>
</feature>
<feature type="transmembrane region" description="Helical" evidence="7">
    <location>
        <begin position="584"/>
        <end position="603"/>
    </location>
</feature>
<dbReference type="GO" id="GO:0005886">
    <property type="term" value="C:plasma membrane"/>
    <property type="evidence" value="ECO:0007669"/>
    <property type="project" value="TreeGrafter"/>
</dbReference>
<dbReference type="InterPro" id="IPR010573">
    <property type="entry name" value="MFS_Str1/Tri12-like"/>
</dbReference>
<keyword evidence="10" id="KW-1185">Reference proteome</keyword>
<feature type="transmembrane region" description="Helical" evidence="7">
    <location>
        <begin position="407"/>
        <end position="426"/>
    </location>
</feature>
<dbReference type="EMBL" id="ML996087">
    <property type="protein sequence ID" value="KAF2151602.1"/>
    <property type="molecule type" value="Genomic_DNA"/>
</dbReference>
<dbReference type="Pfam" id="PF06609">
    <property type="entry name" value="TRI12"/>
    <property type="match status" value="1"/>
</dbReference>
<dbReference type="Proteomes" id="UP000799439">
    <property type="component" value="Unassembled WGS sequence"/>
</dbReference>
<evidence type="ECO:0000313" key="9">
    <source>
        <dbReference type="EMBL" id="KAF2151602.1"/>
    </source>
</evidence>
<evidence type="ECO:0000256" key="3">
    <source>
        <dbReference type="ARBA" id="ARBA00022692"/>
    </source>
</evidence>
<feature type="domain" description="Major facilitator superfamily (MFS) profile" evidence="8">
    <location>
        <begin position="80"/>
        <end position="518"/>
    </location>
</feature>
<gene>
    <name evidence="9" type="ORF">K461DRAFT_328164</name>
</gene>
<dbReference type="OrthoDB" id="4161376at2759"/>
<feature type="transmembrane region" description="Helical" evidence="7">
    <location>
        <begin position="171"/>
        <end position="192"/>
    </location>
</feature>
<feature type="transmembrane region" description="Helical" evidence="7">
    <location>
        <begin position="347"/>
        <end position="369"/>
    </location>
</feature>
<dbReference type="PROSITE" id="PS00216">
    <property type="entry name" value="SUGAR_TRANSPORT_1"/>
    <property type="match status" value="1"/>
</dbReference>
<dbReference type="InterPro" id="IPR005829">
    <property type="entry name" value="Sugar_transporter_CS"/>
</dbReference>
<evidence type="ECO:0000259" key="8">
    <source>
        <dbReference type="PROSITE" id="PS50850"/>
    </source>
</evidence>
<reference evidence="9" key="1">
    <citation type="journal article" date="2020" name="Stud. Mycol.">
        <title>101 Dothideomycetes genomes: a test case for predicting lifestyles and emergence of pathogens.</title>
        <authorList>
            <person name="Haridas S."/>
            <person name="Albert R."/>
            <person name="Binder M."/>
            <person name="Bloem J."/>
            <person name="Labutti K."/>
            <person name="Salamov A."/>
            <person name="Andreopoulos B."/>
            <person name="Baker S."/>
            <person name="Barry K."/>
            <person name="Bills G."/>
            <person name="Bluhm B."/>
            <person name="Cannon C."/>
            <person name="Castanera R."/>
            <person name="Culley D."/>
            <person name="Daum C."/>
            <person name="Ezra D."/>
            <person name="Gonzalez J."/>
            <person name="Henrissat B."/>
            <person name="Kuo A."/>
            <person name="Liang C."/>
            <person name="Lipzen A."/>
            <person name="Lutzoni F."/>
            <person name="Magnuson J."/>
            <person name="Mondo S."/>
            <person name="Nolan M."/>
            <person name="Ohm R."/>
            <person name="Pangilinan J."/>
            <person name="Park H.-J."/>
            <person name="Ramirez L."/>
            <person name="Alfaro M."/>
            <person name="Sun H."/>
            <person name="Tritt A."/>
            <person name="Yoshinaga Y."/>
            <person name="Zwiers L.-H."/>
            <person name="Turgeon B."/>
            <person name="Goodwin S."/>
            <person name="Spatafora J."/>
            <person name="Crous P."/>
            <person name="Grigoriev I."/>
        </authorList>
    </citation>
    <scope>NUCLEOTIDE SEQUENCE</scope>
    <source>
        <strain evidence="9">CBS 260.36</strain>
    </source>
</reference>
<feature type="transmembrane region" description="Helical" evidence="7">
    <location>
        <begin position="204"/>
        <end position="222"/>
    </location>
</feature>
<feature type="transmembrane region" description="Helical" evidence="7">
    <location>
        <begin position="381"/>
        <end position="400"/>
    </location>
</feature>
<evidence type="ECO:0000256" key="7">
    <source>
        <dbReference type="SAM" id="Phobius"/>
    </source>
</evidence>
<dbReference type="AlphaFoldDB" id="A0A9P4MFZ2"/>
<feature type="transmembrane region" description="Helical" evidence="7">
    <location>
        <begin position="468"/>
        <end position="488"/>
    </location>
</feature>
<dbReference type="Gene3D" id="1.20.1250.20">
    <property type="entry name" value="MFS general substrate transporter like domains"/>
    <property type="match status" value="2"/>
</dbReference>
<evidence type="ECO:0000256" key="2">
    <source>
        <dbReference type="ARBA" id="ARBA00022448"/>
    </source>
</evidence>
<keyword evidence="2" id="KW-0813">Transport</keyword>
<evidence type="ECO:0000256" key="1">
    <source>
        <dbReference type="ARBA" id="ARBA00004141"/>
    </source>
</evidence>
<dbReference type="GO" id="GO:0022857">
    <property type="term" value="F:transmembrane transporter activity"/>
    <property type="evidence" value="ECO:0007669"/>
    <property type="project" value="InterPro"/>
</dbReference>
<keyword evidence="5 7" id="KW-0472">Membrane</keyword>
<accession>A0A9P4MFZ2</accession>
<feature type="transmembrane region" description="Helical" evidence="7">
    <location>
        <begin position="307"/>
        <end position="327"/>
    </location>
</feature>
<dbReference type="PANTHER" id="PTHR23501:SF109">
    <property type="entry name" value="MAJOR FACILITATOR SUPERFAMILY (MFS) PROFILE DOMAIN-CONTAINING PROTEIN-RELATED"/>
    <property type="match status" value="1"/>
</dbReference>
<feature type="region of interest" description="Disordered" evidence="6">
    <location>
        <begin position="1"/>
        <end position="58"/>
    </location>
</feature>
<feature type="compositionally biased region" description="Basic and acidic residues" evidence="6">
    <location>
        <begin position="22"/>
        <end position="43"/>
    </location>
</feature>
<feature type="transmembrane region" description="Helical" evidence="7">
    <location>
        <begin position="432"/>
        <end position="456"/>
    </location>
</feature>
<keyword evidence="3 7" id="KW-0812">Transmembrane</keyword>
<comment type="subcellular location">
    <subcellularLocation>
        <location evidence="1">Membrane</location>
        <topology evidence="1">Multi-pass membrane protein</topology>
    </subcellularLocation>
</comment>
<dbReference type="SUPFAM" id="SSF103473">
    <property type="entry name" value="MFS general substrate transporter"/>
    <property type="match status" value="1"/>
</dbReference>
<protein>
    <submittedName>
        <fullName evidence="9">MFS general substrate transporter</fullName>
    </submittedName>
</protein>
<comment type="caution">
    <text evidence="9">The sequence shown here is derived from an EMBL/GenBank/DDBJ whole genome shotgun (WGS) entry which is preliminary data.</text>
</comment>
<keyword evidence="4 7" id="KW-1133">Transmembrane helix</keyword>
<dbReference type="PANTHER" id="PTHR23501">
    <property type="entry name" value="MAJOR FACILITATOR SUPERFAMILY"/>
    <property type="match status" value="1"/>
</dbReference>
<feature type="transmembrane region" description="Helical" evidence="7">
    <location>
        <begin position="147"/>
        <end position="165"/>
    </location>
</feature>
<evidence type="ECO:0000256" key="4">
    <source>
        <dbReference type="ARBA" id="ARBA00022989"/>
    </source>
</evidence>
<evidence type="ECO:0000313" key="10">
    <source>
        <dbReference type="Proteomes" id="UP000799439"/>
    </source>
</evidence>
<feature type="transmembrane region" description="Helical" evidence="7">
    <location>
        <begin position="276"/>
        <end position="295"/>
    </location>
</feature>
<name>A0A9P4MFZ2_9PEZI</name>
<dbReference type="InterPro" id="IPR036259">
    <property type="entry name" value="MFS_trans_sf"/>
</dbReference>
<feature type="transmembrane region" description="Helical" evidence="7">
    <location>
        <begin position="234"/>
        <end position="255"/>
    </location>
</feature>
<proteinExistence type="predicted"/>
<dbReference type="InterPro" id="IPR020846">
    <property type="entry name" value="MFS_dom"/>
</dbReference>
<feature type="transmembrane region" description="Helical" evidence="7">
    <location>
        <begin position="88"/>
        <end position="110"/>
    </location>
</feature>
<sequence>MAAPRDSVISPKQLESATRSPATEKQDFAQLEKTDTQYEKVDNTSDGSENGGPLHQQNTFERTMGHRDRLHRQTTVDSSVGHKLTLKLFLALVAMSFLWVGSQIPLYLFGGGGYDRWVWATIAYFIPVAALCPFVGIFSDLFGRKQVGLFGQLLLIIGPVVVSTAHSMNVVIGGMVISGAGAGLNELIALAATGEMVPTAKRGAYVGMVVMTIIPFAPSVLWAELIVQASSWRYIGAFVAAWNALGFIFLAAFYWPPPRPNSRGMTKMAILKQIDYLGAILSIGGVTAFMMGLQWGAQQYPWNSVHVLVPFFIGFVLIVCFFGWEMFGAKYPMVPHKLFSRAKRTMIVTLLITFLSGGNFFATEIYNVYGNDRIAIGIRSLPVGFGILGGAVISLLLIPITKGNVRAIMLFFTALMTAGTGAVAVARPDNMSHTYAAICLACIGVGGIIIPVAIIAQIVCPDELLGTITAISLSIRFVGGAIGFSVYYNVFYKNVFSNIQSMVAIETIIYKLGYVQGLSDGDQSYVTNLAQSIAQAEYKVFDNLSAMAFATPEVAARVPGLTLDQFRYQITQASHLAFAYAYRYPFWISIAFGGSCFILAFFLGDVSPYLTQHVAVGLEDNEQVAEGHVDK</sequence>
<evidence type="ECO:0000256" key="6">
    <source>
        <dbReference type="SAM" id="MobiDB-lite"/>
    </source>
</evidence>